<name>A0A6A6PMM4_9PEZI</name>
<feature type="compositionally biased region" description="Basic and acidic residues" evidence="1">
    <location>
        <begin position="69"/>
        <end position="85"/>
    </location>
</feature>
<dbReference type="RefSeq" id="XP_033587077.1">
    <property type="nucleotide sequence ID" value="XM_033734321.1"/>
</dbReference>
<evidence type="ECO:0000256" key="1">
    <source>
        <dbReference type="SAM" id="MobiDB-lite"/>
    </source>
</evidence>
<dbReference type="Gene3D" id="3.20.20.80">
    <property type="entry name" value="Glycosidases"/>
    <property type="match status" value="1"/>
</dbReference>
<sequence>MFFLRSLLLFFAIFEIALCVPAELLADKKTHHHRTDKSVAPHHKKTTAHHKHHSTTTKKHHHGASSAPRSEKTDHTTSKRDGHDDKKHHRHGGSKAPREKKSTATSNHGLPTHTTAHADGDKEHRGHKEHKGHKHRSHKTTSTALNKGKKTKHVSTSTPKLKSTTTTSTPTIQGRKTTKKTTTTPTTTPKKTTSTPTTTPKKTTSTPTTTPTKMTTTTSSTTSKTKTSALPTPTKSSGKRGLSFNDPYLTNFFSLQGQNSQVTWSYNWASDPYYGQYPDNNTFNPVIAYSPMLWSNAQSLTSIWSGNVQNAIQEYGSNSVLGFNEPDECCCGSSCMNVSVAVSAWQQYIQPLAGTVQLGAPAVTNAVGPGVGVNWLSEFMGNCTGCSFDFIPLHWYGDVSSPSSFTQYVQSFHQQFNKPLWITEFGTNGGSDAQIISFLENVMPWLDSQTYVVNYAYFGDFAAGSPYLLNQNDTLTDIGVVYNSYSP</sequence>
<dbReference type="AlphaFoldDB" id="A0A6A6PMM4"/>
<evidence type="ECO:0000313" key="4">
    <source>
        <dbReference type="EMBL" id="KAF2480507.1"/>
    </source>
</evidence>
<feature type="signal peptide" evidence="2">
    <location>
        <begin position="1"/>
        <end position="19"/>
    </location>
</feature>
<dbReference type="InterPro" id="IPR024655">
    <property type="entry name" value="Asl1_glyco_hydro_catalytic"/>
</dbReference>
<protein>
    <submittedName>
        <fullName evidence="4">Glycosyl hydrolase catalytic core-domain-containing protein</fullName>
    </submittedName>
</protein>
<dbReference type="PANTHER" id="PTHR34154">
    <property type="entry name" value="ALKALI-SENSITIVE LINKAGE PROTEIN 1"/>
    <property type="match status" value="1"/>
</dbReference>
<dbReference type="GeneID" id="54475323"/>
<dbReference type="Pfam" id="PF11790">
    <property type="entry name" value="Glyco_hydro_cc"/>
    <property type="match status" value="1"/>
</dbReference>
<dbReference type="EMBL" id="MU001639">
    <property type="protein sequence ID" value="KAF2480507.1"/>
    <property type="molecule type" value="Genomic_DNA"/>
</dbReference>
<feature type="domain" description="Asl1-like glycosyl hydrolase catalytic" evidence="3">
    <location>
        <begin position="241"/>
        <end position="482"/>
    </location>
</feature>
<dbReference type="PANTHER" id="PTHR34154:SF10">
    <property type="entry name" value="ASL1-LIKE GLYCOSYL HYDROLASE CATALYTIC DOMAIN-CONTAINING PROTEIN"/>
    <property type="match status" value="1"/>
</dbReference>
<dbReference type="GO" id="GO:0009277">
    <property type="term" value="C:fungal-type cell wall"/>
    <property type="evidence" value="ECO:0007669"/>
    <property type="project" value="TreeGrafter"/>
</dbReference>
<feature type="compositionally biased region" description="Basic and acidic residues" evidence="1">
    <location>
        <begin position="116"/>
        <end position="126"/>
    </location>
</feature>
<dbReference type="Proteomes" id="UP000799767">
    <property type="component" value="Unassembled WGS sequence"/>
</dbReference>
<organism evidence="4 5">
    <name type="scientific">Neohortaea acidophila</name>
    <dbReference type="NCBI Taxonomy" id="245834"/>
    <lineage>
        <taxon>Eukaryota</taxon>
        <taxon>Fungi</taxon>
        <taxon>Dikarya</taxon>
        <taxon>Ascomycota</taxon>
        <taxon>Pezizomycotina</taxon>
        <taxon>Dothideomycetes</taxon>
        <taxon>Dothideomycetidae</taxon>
        <taxon>Mycosphaerellales</taxon>
        <taxon>Teratosphaeriaceae</taxon>
        <taxon>Neohortaea</taxon>
    </lineage>
</organism>
<dbReference type="InterPro" id="IPR053183">
    <property type="entry name" value="ASL1"/>
</dbReference>
<dbReference type="GO" id="GO:0016787">
    <property type="term" value="F:hydrolase activity"/>
    <property type="evidence" value="ECO:0007669"/>
    <property type="project" value="UniProtKB-KW"/>
</dbReference>
<keyword evidence="5" id="KW-1185">Reference proteome</keyword>
<accession>A0A6A6PMM4</accession>
<feature type="compositionally biased region" description="Polar residues" evidence="1">
    <location>
        <begin position="103"/>
        <end position="115"/>
    </location>
</feature>
<feature type="compositionally biased region" description="Basic residues" evidence="1">
    <location>
        <begin position="127"/>
        <end position="139"/>
    </location>
</feature>
<feature type="compositionally biased region" description="Low complexity" evidence="1">
    <location>
        <begin position="155"/>
        <end position="171"/>
    </location>
</feature>
<gene>
    <name evidence="4" type="ORF">BDY17DRAFT_301909</name>
</gene>
<evidence type="ECO:0000259" key="3">
    <source>
        <dbReference type="Pfam" id="PF11790"/>
    </source>
</evidence>
<dbReference type="OrthoDB" id="5985073at2759"/>
<feature type="compositionally biased region" description="Low complexity" evidence="1">
    <location>
        <begin position="180"/>
        <end position="236"/>
    </location>
</feature>
<reference evidence="4" key="1">
    <citation type="journal article" date="2020" name="Stud. Mycol.">
        <title>101 Dothideomycetes genomes: a test case for predicting lifestyles and emergence of pathogens.</title>
        <authorList>
            <person name="Haridas S."/>
            <person name="Albert R."/>
            <person name="Binder M."/>
            <person name="Bloem J."/>
            <person name="Labutti K."/>
            <person name="Salamov A."/>
            <person name="Andreopoulos B."/>
            <person name="Baker S."/>
            <person name="Barry K."/>
            <person name="Bills G."/>
            <person name="Bluhm B."/>
            <person name="Cannon C."/>
            <person name="Castanera R."/>
            <person name="Culley D."/>
            <person name="Daum C."/>
            <person name="Ezra D."/>
            <person name="Gonzalez J."/>
            <person name="Henrissat B."/>
            <person name="Kuo A."/>
            <person name="Liang C."/>
            <person name="Lipzen A."/>
            <person name="Lutzoni F."/>
            <person name="Magnuson J."/>
            <person name="Mondo S."/>
            <person name="Nolan M."/>
            <person name="Ohm R."/>
            <person name="Pangilinan J."/>
            <person name="Park H.-J."/>
            <person name="Ramirez L."/>
            <person name="Alfaro M."/>
            <person name="Sun H."/>
            <person name="Tritt A."/>
            <person name="Yoshinaga Y."/>
            <person name="Zwiers L.-H."/>
            <person name="Turgeon B."/>
            <person name="Goodwin S."/>
            <person name="Spatafora J."/>
            <person name="Crous P."/>
            <person name="Grigoriev I."/>
        </authorList>
    </citation>
    <scope>NUCLEOTIDE SEQUENCE</scope>
    <source>
        <strain evidence="4">CBS 113389</strain>
    </source>
</reference>
<evidence type="ECO:0000256" key="2">
    <source>
        <dbReference type="SAM" id="SignalP"/>
    </source>
</evidence>
<dbReference type="GO" id="GO:0071966">
    <property type="term" value="P:fungal-type cell wall polysaccharide metabolic process"/>
    <property type="evidence" value="ECO:0007669"/>
    <property type="project" value="TreeGrafter"/>
</dbReference>
<dbReference type="SUPFAM" id="SSF51445">
    <property type="entry name" value="(Trans)glycosidases"/>
    <property type="match status" value="1"/>
</dbReference>
<feature type="chain" id="PRO_5025475930" evidence="2">
    <location>
        <begin position="20"/>
        <end position="487"/>
    </location>
</feature>
<evidence type="ECO:0000313" key="5">
    <source>
        <dbReference type="Proteomes" id="UP000799767"/>
    </source>
</evidence>
<keyword evidence="2" id="KW-0732">Signal</keyword>
<feature type="region of interest" description="Disordered" evidence="1">
    <location>
        <begin position="33"/>
        <end position="241"/>
    </location>
</feature>
<proteinExistence type="predicted"/>
<dbReference type="InterPro" id="IPR017853">
    <property type="entry name" value="GH"/>
</dbReference>
<keyword evidence="4" id="KW-0378">Hydrolase</keyword>
<feature type="compositionally biased region" description="Basic residues" evidence="1">
    <location>
        <begin position="33"/>
        <end position="63"/>
    </location>
</feature>